<feature type="binding site" evidence="4">
    <location>
        <position position="99"/>
    </location>
    <ligand>
        <name>Mg(2+)</name>
        <dbReference type="ChEBI" id="CHEBI:18420"/>
        <label>1</label>
        <note>catalytic</note>
    </ligand>
</feature>
<dbReference type="SUPFAM" id="SSF56655">
    <property type="entry name" value="Carbohydrate phosphatase"/>
    <property type="match status" value="1"/>
</dbReference>
<sequence>MDLSEAHLESSAETLRSAALAAGRQAAELLRGAFRGGVRVEEKTNTHDMVTAIDRQSQELITRSLRAAVPGSWVLGEEQVETEAGTAAPGAVQWIVDPIDGTSNFVHGIAFFCVSIAAAVDDRLVAAAIIDPVSGDEFSADLSHAYLNGQVLSPAARPEQARANLMTDYPGAESLQADGPLALELLGGWIRDFATVRRKVSAALALAHVAAGWSDATIGFDTKVWDVAAGAHLVRMAGGSYRGLGYGSEPAADHLCPGFIAQGPGADYPSLSRAAERMHALRTTGSAM</sequence>
<dbReference type="Gene3D" id="3.40.190.80">
    <property type="match status" value="1"/>
</dbReference>
<dbReference type="EMBL" id="POAF01000002">
    <property type="protein sequence ID" value="RBM03111.1"/>
    <property type="molecule type" value="Genomic_DNA"/>
</dbReference>
<organism evidence="5 6">
    <name type="scientific">Glutamicibacter soli</name>
    <dbReference type="NCBI Taxonomy" id="453836"/>
    <lineage>
        <taxon>Bacteria</taxon>
        <taxon>Bacillati</taxon>
        <taxon>Actinomycetota</taxon>
        <taxon>Actinomycetes</taxon>
        <taxon>Micrococcales</taxon>
        <taxon>Micrococcaceae</taxon>
        <taxon>Glutamicibacter</taxon>
    </lineage>
</organism>
<dbReference type="GO" id="GO:0007165">
    <property type="term" value="P:signal transduction"/>
    <property type="evidence" value="ECO:0007669"/>
    <property type="project" value="TreeGrafter"/>
</dbReference>
<evidence type="ECO:0000256" key="4">
    <source>
        <dbReference type="PIRSR" id="PIRSR600760-2"/>
    </source>
</evidence>
<gene>
    <name evidence="5" type="ORF">C1H84_06320</name>
</gene>
<dbReference type="Proteomes" id="UP000252167">
    <property type="component" value="Unassembled WGS sequence"/>
</dbReference>
<keyword evidence="6" id="KW-1185">Reference proteome</keyword>
<dbReference type="Pfam" id="PF00459">
    <property type="entry name" value="Inositol_P"/>
    <property type="match status" value="1"/>
</dbReference>
<proteinExistence type="predicted"/>
<dbReference type="Gene3D" id="3.30.540.10">
    <property type="entry name" value="Fructose-1,6-Bisphosphatase, subunit A, domain 1"/>
    <property type="match status" value="1"/>
</dbReference>
<feature type="binding site" evidence="4">
    <location>
        <position position="97"/>
    </location>
    <ligand>
        <name>Mg(2+)</name>
        <dbReference type="ChEBI" id="CHEBI:18420"/>
        <label>1</label>
        <note>catalytic</note>
    </ligand>
</feature>
<dbReference type="AlphaFoldDB" id="A0A365YK79"/>
<dbReference type="PANTHER" id="PTHR20854">
    <property type="entry name" value="INOSITOL MONOPHOSPHATASE"/>
    <property type="match status" value="1"/>
</dbReference>
<keyword evidence="2" id="KW-0378">Hydrolase</keyword>
<dbReference type="InterPro" id="IPR000760">
    <property type="entry name" value="Inositol_monophosphatase-like"/>
</dbReference>
<dbReference type="PANTHER" id="PTHR20854:SF4">
    <property type="entry name" value="INOSITOL-1-MONOPHOSPHATASE-RELATED"/>
    <property type="match status" value="1"/>
</dbReference>
<comment type="cofactor">
    <cofactor evidence="4">
        <name>Mg(2+)</name>
        <dbReference type="ChEBI" id="CHEBI:18420"/>
    </cofactor>
</comment>
<dbReference type="GO" id="GO:0046872">
    <property type="term" value="F:metal ion binding"/>
    <property type="evidence" value="ECO:0007669"/>
    <property type="project" value="UniProtKB-KW"/>
</dbReference>
<dbReference type="PRINTS" id="PR00377">
    <property type="entry name" value="IMPHPHTASES"/>
</dbReference>
<accession>A0A365YK79</accession>
<evidence type="ECO:0000313" key="5">
    <source>
        <dbReference type="EMBL" id="RBM03111.1"/>
    </source>
</evidence>
<evidence type="ECO:0000256" key="3">
    <source>
        <dbReference type="ARBA" id="ARBA00022842"/>
    </source>
</evidence>
<dbReference type="PROSITE" id="PS00629">
    <property type="entry name" value="IMP_1"/>
    <property type="match status" value="1"/>
</dbReference>
<comment type="caution">
    <text evidence="5">The sequence shown here is derived from an EMBL/GenBank/DDBJ whole genome shotgun (WGS) entry which is preliminary data.</text>
</comment>
<keyword evidence="1 4" id="KW-0479">Metal-binding</keyword>
<feature type="binding site" evidence="4">
    <location>
        <position position="77"/>
    </location>
    <ligand>
        <name>Mg(2+)</name>
        <dbReference type="ChEBI" id="CHEBI:18420"/>
        <label>1</label>
        <note>catalytic</note>
    </ligand>
</feature>
<feature type="binding site" evidence="4">
    <location>
        <position position="100"/>
    </location>
    <ligand>
        <name>Mg(2+)</name>
        <dbReference type="ChEBI" id="CHEBI:18420"/>
        <label>1</label>
        <note>catalytic</note>
    </ligand>
</feature>
<evidence type="ECO:0000256" key="1">
    <source>
        <dbReference type="ARBA" id="ARBA00022723"/>
    </source>
</evidence>
<feature type="binding site" evidence="4">
    <location>
        <position position="226"/>
    </location>
    <ligand>
        <name>Mg(2+)</name>
        <dbReference type="ChEBI" id="CHEBI:18420"/>
        <label>1</label>
        <note>catalytic</note>
    </ligand>
</feature>
<dbReference type="InterPro" id="IPR020583">
    <property type="entry name" value="Inositol_monoP_metal-BS"/>
</dbReference>
<evidence type="ECO:0000313" key="6">
    <source>
        <dbReference type="Proteomes" id="UP000252167"/>
    </source>
</evidence>
<name>A0A365YK79_9MICC</name>
<keyword evidence="3 4" id="KW-0460">Magnesium</keyword>
<evidence type="ECO:0000256" key="2">
    <source>
        <dbReference type="ARBA" id="ARBA00022801"/>
    </source>
</evidence>
<dbReference type="GO" id="GO:0008934">
    <property type="term" value="F:inositol monophosphate 1-phosphatase activity"/>
    <property type="evidence" value="ECO:0007669"/>
    <property type="project" value="TreeGrafter"/>
</dbReference>
<reference evidence="5 6" key="1">
    <citation type="submission" date="2018-01" db="EMBL/GenBank/DDBJ databases">
        <title>Glutamicibacter soli strain NHPC-3 Whole genome sequence and assembly.</title>
        <authorList>
            <person name="Choudhury P."/>
            <person name="Gupta D."/>
            <person name="Sengupta K."/>
            <person name="Jawed A."/>
            <person name="Sultana N."/>
            <person name="Saha P."/>
        </authorList>
    </citation>
    <scope>NUCLEOTIDE SEQUENCE [LARGE SCALE GENOMIC DNA]</scope>
    <source>
        <strain evidence="5 6">NHPC-3</strain>
    </source>
</reference>
<dbReference type="GO" id="GO:0006020">
    <property type="term" value="P:inositol metabolic process"/>
    <property type="evidence" value="ECO:0007669"/>
    <property type="project" value="TreeGrafter"/>
</dbReference>
<protein>
    <submittedName>
        <fullName evidence="5">Inositol-phosphate phosphatase</fullName>
    </submittedName>
</protein>